<feature type="compositionally biased region" description="Basic residues" evidence="1">
    <location>
        <begin position="74"/>
        <end position="83"/>
    </location>
</feature>
<dbReference type="AlphaFoldDB" id="A0A6A6XJ30"/>
<reference evidence="2" key="1">
    <citation type="journal article" date="2020" name="Stud. Mycol.">
        <title>101 Dothideomycetes genomes: a test case for predicting lifestyles and emergence of pathogens.</title>
        <authorList>
            <person name="Haridas S."/>
            <person name="Albert R."/>
            <person name="Binder M."/>
            <person name="Bloem J."/>
            <person name="Labutti K."/>
            <person name="Salamov A."/>
            <person name="Andreopoulos B."/>
            <person name="Baker S."/>
            <person name="Barry K."/>
            <person name="Bills G."/>
            <person name="Bluhm B."/>
            <person name="Cannon C."/>
            <person name="Castanera R."/>
            <person name="Culley D."/>
            <person name="Daum C."/>
            <person name="Ezra D."/>
            <person name="Gonzalez J."/>
            <person name="Henrissat B."/>
            <person name="Kuo A."/>
            <person name="Liang C."/>
            <person name="Lipzen A."/>
            <person name="Lutzoni F."/>
            <person name="Magnuson J."/>
            <person name="Mondo S."/>
            <person name="Nolan M."/>
            <person name="Ohm R."/>
            <person name="Pangilinan J."/>
            <person name="Park H.-J."/>
            <person name="Ramirez L."/>
            <person name="Alfaro M."/>
            <person name="Sun H."/>
            <person name="Tritt A."/>
            <person name="Yoshinaga Y."/>
            <person name="Zwiers L.-H."/>
            <person name="Turgeon B."/>
            <person name="Goodwin S."/>
            <person name="Spatafora J."/>
            <person name="Crous P."/>
            <person name="Grigoriev I."/>
        </authorList>
    </citation>
    <scope>NUCLEOTIDE SEQUENCE</scope>
    <source>
        <strain evidence="2">CBS 109.77</strain>
    </source>
</reference>
<feature type="region of interest" description="Disordered" evidence="1">
    <location>
        <begin position="720"/>
        <end position="750"/>
    </location>
</feature>
<evidence type="ECO:0000313" key="2">
    <source>
        <dbReference type="EMBL" id="KAF2796459.1"/>
    </source>
</evidence>
<dbReference type="OrthoDB" id="3437384at2759"/>
<feature type="region of interest" description="Disordered" evidence="1">
    <location>
        <begin position="540"/>
        <end position="571"/>
    </location>
</feature>
<sequence length="1158" mass="129159">MASKLCCTIEQEGRPDSPELPNARRSDATPAKLPLLPKRPDSQGSRFTSARSEDLHELRQIFNSAKDSEDSKHSSRTKSHRSPFARPSMYSLHSLHKMKSLHALIKRKFSRDLSRTKSNTQLRESSPKKEHMIEEPDTVVKVPRDGPNLQLKITKDDLRKDLLSDKKPEEGGYDPDAEMLDDIARNIGKKPPSKRPSIHSIDWTSSPGSKQTPGSSSKGRRSSDLGYDSQPYQIKQPQSTGNTPMSARFSQFISSPNLQVNPPKVKDQRLRRSHSTTSIDVPVPSPVSPRLPSMTINDPDAVPWSISMVESLRLSQFPTPPRHLSSEPSKSSLYVNFGSAETGNKQPSLELEASKETAKLCGPIPDDKADDLQIQVQQPTLPCVSGSIHDSVRKNTPPVKEAINKSHDEDEEDDPRRSVHLYSMRISHHLRSGSLLSWENLADPLDKSSPTRPFRDRTPSNQSRVSKLQQLSGRTRYERQSSSSGFASSRVPSKWGKVLPQDRDHREEKSSIYSSRPQSPPDSFGGSLINLSRSFTYLDPLNPTTSDLPQRRLSDSYPATDNEETPRPLHRYGITNTQDALSTTPKNPLLKSLIPLARNNSVANTKQSKFREEFSPSPPRKKTSASIMKFLNPKRSSIRSQSETNIKAENFGVDGPIAQPHAATNRERRLSRSMMSLQTEQEAVGKEKASNPMWERALRAHQEERSSMFLPQNKELATQGTPFRERRGSAVKPRASLNEEVSPPTQAVTVPKPPPFLEAQAPDQGGLDFIPSLFKRRSAVISRDKDNVSPGQEAKVAFDKQTDDVKTVGAWGRYPSHTRPERTNSASHLDDVQARDFALENAMKFAMGVDADDEIDPTTRPESPSPINGKKRKKRVGSGHIAKSNSMTFGKQFFKNYTRIFRSQSTEFQRHGHGHRSSITTGGMLEYPELEILPDVWRRGIIEERRKDGSNESQEPDGGGEGSRGRDKKGKGKSGADDSMATLCPKNNEDDSSITLDGAAETQTETPTDRARVWSVYYEDCVPNFPRASLDLAAHSRAHYQDLELLEFGRMSARHSFDLSRHSTTLPARLTKHSRHGSRIGRLSIISHSSAKPSLASMGRGEDGEGDGADERSMVSVRRSTMDLITLYREQETVERERVLSLMRMESVKGETAGVMAV</sequence>
<dbReference type="Proteomes" id="UP000799757">
    <property type="component" value="Unassembled WGS sequence"/>
</dbReference>
<evidence type="ECO:0000313" key="3">
    <source>
        <dbReference type="Proteomes" id="UP000799757"/>
    </source>
</evidence>
<feature type="region of interest" description="Disordered" evidence="1">
    <location>
        <begin position="1091"/>
        <end position="1112"/>
    </location>
</feature>
<name>A0A6A6XJ30_9PLEO</name>
<feature type="region of interest" description="Disordered" evidence="1">
    <location>
        <begin position="444"/>
        <end position="527"/>
    </location>
</feature>
<feature type="compositionally biased region" description="Basic and acidic residues" evidence="1">
    <location>
        <begin position="160"/>
        <end position="170"/>
    </location>
</feature>
<feature type="region of interest" description="Disordered" evidence="1">
    <location>
        <begin position="603"/>
        <end position="624"/>
    </location>
</feature>
<feature type="region of interest" description="Disordered" evidence="1">
    <location>
        <begin position="112"/>
        <end position="149"/>
    </location>
</feature>
<gene>
    <name evidence="2" type="ORF">K505DRAFT_347907</name>
</gene>
<feature type="region of interest" description="Disordered" evidence="1">
    <location>
        <begin position="851"/>
        <end position="883"/>
    </location>
</feature>
<keyword evidence="3" id="KW-1185">Reference proteome</keyword>
<organism evidence="2 3">
    <name type="scientific">Melanomma pulvis-pyrius CBS 109.77</name>
    <dbReference type="NCBI Taxonomy" id="1314802"/>
    <lineage>
        <taxon>Eukaryota</taxon>
        <taxon>Fungi</taxon>
        <taxon>Dikarya</taxon>
        <taxon>Ascomycota</taxon>
        <taxon>Pezizomycotina</taxon>
        <taxon>Dothideomycetes</taxon>
        <taxon>Pleosporomycetidae</taxon>
        <taxon>Pleosporales</taxon>
        <taxon>Melanommataceae</taxon>
        <taxon>Melanomma</taxon>
    </lineage>
</organism>
<evidence type="ECO:0000256" key="1">
    <source>
        <dbReference type="SAM" id="MobiDB-lite"/>
    </source>
</evidence>
<feature type="compositionally biased region" description="Basic and acidic residues" evidence="1">
    <location>
        <begin position="500"/>
        <end position="510"/>
    </location>
</feature>
<feature type="compositionally biased region" description="Polar residues" evidence="1">
    <location>
        <begin position="230"/>
        <end position="260"/>
    </location>
</feature>
<feature type="compositionally biased region" description="Basic and acidic residues" evidence="1">
    <location>
        <begin position="125"/>
        <end position="134"/>
    </location>
</feature>
<feature type="compositionally biased region" description="Basic residues" evidence="1">
    <location>
        <begin position="187"/>
        <end position="197"/>
    </location>
</feature>
<accession>A0A6A6XJ30</accession>
<feature type="region of interest" description="Disordered" evidence="1">
    <location>
        <begin position="160"/>
        <end position="179"/>
    </location>
</feature>
<feature type="compositionally biased region" description="Basic and acidic residues" evidence="1">
    <location>
        <begin position="11"/>
        <end position="27"/>
    </location>
</feature>
<feature type="region of interest" description="Disordered" evidence="1">
    <location>
        <begin position="186"/>
        <end position="294"/>
    </location>
</feature>
<feature type="region of interest" description="Disordered" evidence="1">
    <location>
        <begin position="1"/>
        <end position="91"/>
    </location>
</feature>
<protein>
    <submittedName>
        <fullName evidence="2">Uncharacterized protein</fullName>
    </submittedName>
</protein>
<feature type="region of interest" description="Disordered" evidence="1">
    <location>
        <begin position="944"/>
        <end position="1008"/>
    </location>
</feature>
<proteinExistence type="predicted"/>
<feature type="compositionally biased region" description="Polar residues" evidence="1">
    <location>
        <begin position="202"/>
        <end position="217"/>
    </location>
</feature>
<dbReference type="EMBL" id="MU001830">
    <property type="protein sequence ID" value="KAF2796459.1"/>
    <property type="molecule type" value="Genomic_DNA"/>
</dbReference>
<feature type="compositionally biased region" description="Polar residues" evidence="1">
    <location>
        <begin position="459"/>
        <end position="473"/>
    </location>
</feature>
<feature type="compositionally biased region" description="Low complexity" evidence="1">
    <location>
        <begin position="481"/>
        <end position="493"/>
    </location>
</feature>